<dbReference type="InterPro" id="IPR036737">
    <property type="entry name" value="OmpA-like_sf"/>
</dbReference>
<dbReference type="RefSeq" id="WP_082125484.1">
    <property type="nucleotide sequence ID" value="NZ_JACHEK010000005.1"/>
</dbReference>
<dbReference type="Pfam" id="PF13677">
    <property type="entry name" value="MotB_plug"/>
    <property type="match status" value="1"/>
</dbReference>
<keyword evidence="4 9" id="KW-0812">Transmembrane</keyword>
<name>A0A841JZ47_9BACT</name>
<evidence type="ECO:0000256" key="3">
    <source>
        <dbReference type="ARBA" id="ARBA00022475"/>
    </source>
</evidence>
<comment type="caution">
    <text evidence="11">The sequence shown here is derived from an EMBL/GenBank/DDBJ whole genome shotgun (WGS) entry which is preliminary data.</text>
</comment>
<dbReference type="InterPro" id="IPR025713">
    <property type="entry name" value="MotB-like_N_dom"/>
</dbReference>
<evidence type="ECO:0000256" key="8">
    <source>
        <dbReference type="SAM" id="MobiDB-lite"/>
    </source>
</evidence>
<dbReference type="AlphaFoldDB" id="A0A841JZ47"/>
<feature type="transmembrane region" description="Helical" evidence="9">
    <location>
        <begin position="26"/>
        <end position="45"/>
    </location>
</feature>
<organism evidence="11 12">
    <name type="scientific">Silvibacterium bohemicum</name>
    <dbReference type="NCBI Taxonomy" id="1577686"/>
    <lineage>
        <taxon>Bacteria</taxon>
        <taxon>Pseudomonadati</taxon>
        <taxon>Acidobacteriota</taxon>
        <taxon>Terriglobia</taxon>
        <taxon>Terriglobales</taxon>
        <taxon>Acidobacteriaceae</taxon>
        <taxon>Silvibacterium</taxon>
    </lineage>
</organism>
<feature type="compositionally biased region" description="Low complexity" evidence="8">
    <location>
        <begin position="262"/>
        <end position="276"/>
    </location>
</feature>
<dbReference type="GO" id="GO:0005886">
    <property type="term" value="C:plasma membrane"/>
    <property type="evidence" value="ECO:0007669"/>
    <property type="project" value="UniProtKB-SubCell"/>
</dbReference>
<dbReference type="EMBL" id="JACHEK010000005">
    <property type="protein sequence ID" value="MBB6144989.1"/>
    <property type="molecule type" value="Genomic_DNA"/>
</dbReference>
<evidence type="ECO:0000259" key="10">
    <source>
        <dbReference type="PROSITE" id="PS51123"/>
    </source>
</evidence>
<dbReference type="Gene3D" id="3.30.1330.60">
    <property type="entry name" value="OmpA-like domain"/>
    <property type="match status" value="1"/>
</dbReference>
<evidence type="ECO:0000256" key="7">
    <source>
        <dbReference type="PROSITE-ProRule" id="PRU00473"/>
    </source>
</evidence>
<keyword evidence="3" id="KW-1003">Cell membrane</keyword>
<dbReference type="InterPro" id="IPR050330">
    <property type="entry name" value="Bact_OuterMem_StrucFunc"/>
</dbReference>
<dbReference type="PANTHER" id="PTHR30329">
    <property type="entry name" value="STATOR ELEMENT OF FLAGELLAR MOTOR COMPLEX"/>
    <property type="match status" value="1"/>
</dbReference>
<keyword evidence="12" id="KW-1185">Reference proteome</keyword>
<dbReference type="Pfam" id="PF00691">
    <property type="entry name" value="OmpA"/>
    <property type="match status" value="1"/>
</dbReference>
<evidence type="ECO:0000256" key="4">
    <source>
        <dbReference type="ARBA" id="ARBA00022692"/>
    </source>
</evidence>
<feature type="compositionally biased region" description="Polar residues" evidence="8">
    <location>
        <begin position="282"/>
        <end position="308"/>
    </location>
</feature>
<sequence length="318" mass="34601">MSETPEIIVIKKKHNHGGHHGGAWKVAYADFVTAMMALFIVLWLMNTSKPVQEAVGGYFRDPHGLAKQAGTDKNGPGDFTKLKKEDMHKLKEQLLQSIHRLDPLDKLKNQIEITITQEGLRIELMESAKGTFFQLGSAKPTPALTEILQVLSGELGKLPNKISIEGHTDSTPYSVAHTYDNWDLSSDRANEARRLMQAQGVRPNQISQVRGFADQRLRLPLQPQNPSNRRISLIVQYQVIDGSEVASPELLKIQQQQTKSAAAAPAAPVSQNAPASKAGPAAQTSVSAQAPKASPNTQVSQNTQTAKSSPAAMPIAKK</sequence>
<evidence type="ECO:0000256" key="2">
    <source>
        <dbReference type="ARBA" id="ARBA00008914"/>
    </source>
</evidence>
<dbReference type="Proteomes" id="UP000538666">
    <property type="component" value="Unassembled WGS sequence"/>
</dbReference>
<evidence type="ECO:0000256" key="1">
    <source>
        <dbReference type="ARBA" id="ARBA00004162"/>
    </source>
</evidence>
<feature type="domain" description="OmpA-like" evidence="10">
    <location>
        <begin position="120"/>
        <end position="239"/>
    </location>
</feature>
<dbReference type="InterPro" id="IPR006665">
    <property type="entry name" value="OmpA-like"/>
</dbReference>
<evidence type="ECO:0000256" key="6">
    <source>
        <dbReference type="ARBA" id="ARBA00023136"/>
    </source>
</evidence>
<accession>A0A841JZ47</accession>
<dbReference type="CDD" id="cd07185">
    <property type="entry name" value="OmpA_C-like"/>
    <property type="match status" value="1"/>
</dbReference>
<gene>
    <name evidence="11" type="ORF">HNQ77_002945</name>
</gene>
<evidence type="ECO:0000256" key="5">
    <source>
        <dbReference type="ARBA" id="ARBA00022989"/>
    </source>
</evidence>
<evidence type="ECO:0000256" key="9">
    <source>
        <dbReference type="SAM" id="Phobius"/>
    </source>
</evidence>
<evidence type="ECO:0000313" key="11">
    <source>
        <dbReference type="EMBL" id="MBB6144989.1"/>
    </source>
</evidence>
<dbReference type="SUPFAM" id="SSF103088">
    <property type="entry name" value="OmpA-like"/>
    <property type="match status" value="1"/>
</dbReference>
<comment type="subcellular location">
    <subcellularLocation>
        <location evidence="1">Cell membrane</location>
        <topology evidence="1">Single-pass membrane protein</topology>
    </subcellularLocation>
</comment>
<comment type="similarity">
    <text evidence="2">Belongs to the MotB family.</text>
</comment>
<dbReference type="PROSITE" id="PS51123">
    <property type="entry name" value="OMPA_2"/>
    <property type="match status" value="1"/>
</dbReference>
<evidence type="ECO:0000313" key="12">
    <source>
        <dbReference type="Proteomes" id="UP000538666"/>
    </source>
</evidence>
<protein>
    <submittedName>
        <fullName evidence="11">Chemotaxis protein MotB</fullName>
    </submittedName>
</protein>
<keyword evidence="5 9" id="KW-1133">Transmembrane helix</keyword>
<feature type="region of interest" description="Disordered" evidence="8">
    <location>
        <begin position="262"/>
        <end position="318"/>
    </location>
</feature>
<proteinExistence type="inferred from homology"/>
<dbReference type="PANTHER" id="PTHR30329:SF21">
    <property type="entry name" value="LIPOPROTEIN YIAD-RELATED"/>
    <property type="match status" value="1"/>
</dbReference>
<reference evidence="11 12" key="1">
    <citation type="submission" date="2020-08" db="EMBL/GenBank/DDBJ databases">
        <title>Genomic Encyclopedia of Type Strains, Phase IV (KMG-IV): sequencing the most valuable type-strain genomes for metagenomic binning, comparative biology and taxonomic classification.</title>
        <authorList>
            <person name="Goeker M."/>
        </authorList>
    </citation>
    <scope>NUCLEOTIDE SEQUENCE [LARGE SCALE GENOMIC DNA]</scope>
    <source>
        <strain evidence="11 12">DSM 103733</strain>
    </source>
</reference>
<keyword evidence="6 7" id="KW-0472">Membrane</keyword>
<dbReference type="OrthoDB" id="9815217at2"/>